<protein>
    <submittedName>
        <fullName evidence="2">Surface antigen BspA-like</fullName>
    </submittedName>
</protein>
<feature type="transmembrane region" description="Helical" evidence="1">
    <location>
        <begin position="851"/>
        <end position="874"/>
    </location>
</feature>
<keyword evidence="3" id="KW-1185">Reference proteome</keyword>
<accession>A2FCF4</accession>
<sequence>MDCVNLESIEFSPDLMHLANSVFENCLKLTLAFIPEKVSGIGTRVFYNCQSITTMFYPLNKVETEQFYNCKSLKKLILKEQLLQIRDYGFYGCESLENIDIDYHLSTLGKHAFEGCKSLTSVNLSGYITYLNEYTFKDCYSLEVVNITEDGLSGIYDGAFQNCYKLVSINLPTELGRLGDAIFVNCTSLKSLILPDGFVQIPERMFEGCSSFCEFNWTRPFDQISSRAFAGTNFSSIVFENSLKGLYEDAFDDCNNLKSVTFPFQDMEYTRSPFSKCKNLEKIVLVDTIHFITTIQNNLFGNCQNVKEIIVDSVYLDVIEPLAFVNCFNLESVSLTSKAKNLTVPSGLFNTSLHLSNLKINCSLLVLTDETFKNSQSLSSVTFSVEEISFGKSLFENCSSLKSFEFNFKTADLPSKLFNGCSSLSEVKLNGEIKEIGDHCFHSCVSLETIKLTGKQLKIGPHSFCSCYKLNNVNINCDSVTFDNYCFNQCQKLSNFDLNTQNILSIGQCSFFNTPFDSLHVKGDLTKIGEMSFKSSHIKNIEIETNNDIIIGAHSFCECLDLVSVKITSKSIIFDDYCFNQCQKLSKLDLTESKVTSIGNYSFYNTSSLNIDLNLKGDIKFIGECSFKSSMISKLILDTTQDLVVSNHSFCSCMNLNEFTTKGNVILNSFAFHNCQKLSLFNCLSVLSLSTASFANCSMLSKVVIKTNIIPDHAFEGCEKLSDFTFAENVTKFGDYSFYKSGIEKVNVYSSITMFGNYVFSNCAKLSSVKILSNHSDFGNSVFENSQELNEFYYCGNQTSVPSNVLSGCSKVTAVYTSSSFKDEKFAGIDTKHSDVCGNDSDNQKSKTVKIVVISSIASLIVVIIIAIAIVFACKRRKPSSVAPSTIPLLTNE</sequence>
<gene>
    <name evidence="2" type="ORF">TVAG_437920</name>
</gene>
<dbReference type="Pfam" id="PF13306">
    <property type="entry name" value="LRR_5"/>
    <property type="match status" value="4"/>
</dbReference>
<keyword evidence="1" id="KW-1133">Transmembrane helix</keyword>
<name>A2FCF4_TRIV3</name>
<dbReference type="RefSeq" id="XP_001310344.1">
    <property type="nucleotide sequence ID" value="XM_001310343.1"/>
</dbReference>
<dbReference type="Gene3D" id="3.80.10.10">
    <property type="entry name" value="Ribonuclease Inhibitor"/>
    <property type="match status" value="5"/>
</dbReference>
<dbReference type="AlphaFoldDB" id="A2FCF4"/>
<evidence type="ECO:0000256" key="1">
    <source>
        <dbReference type="SAM" id="Phobius"/>
    </source>
</evidence>
<dbReference type="VEuPathDB" id="TrichDB:TVAGG3_0498370"/>
<evidence type="ECO:0000313" key="2">
    <source>
        <dbReference type="EMBL" id="EAX97414.1"/>
    </source>
</evidence>
<dbReference type="OrthoDB" id="676979at2759"/>
<dbReference type="InParanoid" id="A2FCF4"/>
<dbReference type="InterPro" id="IPR026906">
    <property type="entry name" value="LRR_5"/>
</dbReference>
<dbReference type="EMBL" id="DS113716">
    <property type="protein sequence ID" value="EAX97414.1"/>
    <property type="molecule type" value="Genomic_DNA"/>
</dbReference>
<proteinExistence type="predicted"/>
<dbReference type="SMR" id="A2FCF4"/>
<reference evidence="2" key="2">
    <citation type="journal article" date="2007" name="Science">
        <title>Draft genome sequence of the sexually transmitted pathogen Trichomonas vaginalis.</title>
        <authorList>
            <person name="Carlton J.M."/>
            <person name="Hirt R.P."/>
            <person name="Silva J.C."/>
            <person name="Delcher A.L."/>
            <person name="Schatz M."/>
            <person name="Zhao Q."/>
            <person name="Wortman J.R."/>
            <person name="Bidwell S.L."/>
            <person name="Alsmark U.C.M."/>
            <person name="Besteiro S."/>
            <person name="Sicheritz-Ponten T."/>
            <person name="Noel C.J."/>
            <person name="Dacks J.B."/>
            <person name="Foster P.G."/>
            <person name="Simillion C."/>
            <person name="Van de Peer Y."/>
            <person name="Miranda-Saavedra D."/>
            <person name="Barton G.J."/>
            <person name="Westrop G.D."/>
            <person name="Mueller S."/>
            <person name="Dessi D."/>
            <person name="Fiori P.L."/>
            <person name="Ren Q."/>
            <person name="Paulsen I."/>
            <person name="Zhang H."/>
            <person name="Bastida-Corcuera F.D."/>
            <person name="Simoes-Barbosa A."/>
            <person name="Brown M.T."/>
            <person name="Hayes R.D."/>
            <person name="Mukherjee M."/>
            <person name="Okumura C.Y."/>
            <person name="Schneider R."/>
            <person name="Smith A.J."/>
            <person name="Vanacova S."/>
            <person name="Villalvazo M."/>
            <person name="Haas B.J."/>
            <person name="Pertea M."/>
            <person name="Feldblyum T.V."/>
            <person name="Utterback T.R."/>
            <person name="Shu C.L."/>
            <person name="Osoegawa K."/>
            <person name="de Jong P.J."/>
            <person name="Hrdy I."/>
            <person name="Horvathova L."/>
            <person name="Zubacova Z."/>
            <person name="Dolezal P."/>
            <person name="Malik S.B."/>
            <person name="Logsdon J.M. Jr."/>
            <person name="Henze K."/>
            <person name="Gupta A."/>
            <person name="Wang C.C."/>
            <person name="Dunne R.L."/>
            <person name="Upcroft J.A."/>
            <person name="Upcroft P."/>
            <person name="White O."/>
            <person name="Salzberg S.L."/>
            <person name="Tang P."/>
            <person name="Chiu C.-H."/>
            <person name="Lee Y.-S."/>
            <person name="Embley T.M."/>
            <person name="Coombs G.H."/>
            <person name="Mottram J.C."/>
            <person name="Tachezy J."/>
            <person name="Fraser-Liggett C.M."/>
            <person name="Johnson P.J."/>
        </authorList>
    </citation>
    <scope>NUCLEOTIDE SEQUENCE [LARGE SCALE GENOMIC DNA]</scope>
    <source>
        <strain evidence="2">G3</strain>
    </source>
</reference>
<organism evidence="2 3">
    <name type="scientific">Trichomonas vaginalis (strain ATCC PRA-98 / G3)</name>
    <dbReference type="NCBI Taxonomy" id="412133"/>
    <lineage>
        <taxon>Eukaryota</taxon>
        <taxon>Metamonada</taxon>
        <taxon>Parabasalia</taxon>
        <taxon>Trichomonadida</taxon>
        <taxon>Trichomonadidae</taxon>
        <taxon>Trichomonas</taxon>
    </lineage>
</organism>
<dbReference type="STRING" id="5722.A2FCF4"/>
<keyword evidence="1" id="KW-0472">Membrane</keyword>
<dbReference type="InterPro" id="IPR032675">
    <property type="entry name" value="LRR_dom_sf"/>
</dbReference>
<dbReference type="VEuPathDB" id="TrichDB:TVAG_437920"/>
<dbReference type="InterPro" id="IPR053139">
    <property type="entry name" value="Surface_bspA-like"/>
</dbReference>
<dbReference type="PANTHER" id="PTHR45661:SF3">
    <property type="entry name" value="IG-LIKE DOMAIN-CONTAINING PROTEIN"/>
    <property type="match status" value="1"/>
</dbReference>
<dbReference type="PANTHER" id="PTHR45661">
    <property type="entry name" value="SURFACE ANTIGEN"/>
    <property type="match status" value="1"/>
</dbReference>
<dbReference type="SUPFAM" id="SSF52058">
    <property type="entry name" value="L domain-like"/>
    <property type="match status" value="3"/>
</dbReference>
<keyword evidence="1" id="KW-0812">Transmembrane</keyword>
<dbReference type="Proteomes" id="UP000001542">
    <property type="component" value="Unassembled WGS sequence"/>
</dbReference>
<evidence type="ECO:0000313" key="3">
    <source>
        <dbReference type="Proteomes" id="UP000001542"/>
    </source>
</evidence>
<reference evidence="2" key="1">
    <citation type="submission" date="2006-10" db="EMBL/GenBank/DDBJ databases">
        <authorList>
            <person name="Amadeo P."/>
            <person name="Zhao Q."/>
            <person name="Wortman J."/>
            <person name="Fraser-Liggett C."/>
            <person name="Carlton J."/>
        </authorList>
    </citation>
    <scope>NUCLEOTIDE SEQUENCE</scope>
    <source>
        <strain evidence="2">G3</strain>
    </source>
</reference>
<dbReference type="Gene3D" id="3.40.50.12480">
    <property type="match status" value="1"/>
</dbReference>
<dbReference type="KEGG" id="tva:4755198"/>